<proteinExistence type="predicted"/>
<keyword evidence="1" id="KW-0175">Coiled coil</keyword>
<protein>
    <submittedName>
        <fullName evidence="2">Uncharacterized protein</fullName>
    </submittedName>
</protein>
<accession>A0A5E4R464</accession>
<gene>
    <name evidence="2" type="ORF">LSINAPIS_LOCUS14370</name>
</gene>
<feature type="coiled-coil region" evidence="1">
    <location>
        <begin position="198"/>
        <end position="225"/>
    </location>
</feature>
<evidence type="ECO:0000256" key="1">
    <source>
        <dbReference type="SAM" id="Coils"/>
    </source>
</evidence>
<reference evidence="2 3" key="1">
    <citation type="submission" date="2017-07" db="EMBL/GenBank/DDBJ databases">
        <authorList>
            <person name="Talla V."/>
            <person name="Backstrom N."/>
        </authorList>
    </citation>
    <scope>NUCLEOTIDE SEQUENCE [LARGE SCALE GENOMIC DNA]</scope>
</reference>
<dbReference type="EMBL" id="FZQP02006880">
    <property type="protein sequence ID" value="VVD04662.1"/>
    <property type="molecule type" value="Genomic_DNA"/>
</dbReference>
<name>A0A5E4R464_9NEOP</name>
<dbReference type="Proteomes" id="UP000324832">
    <property type="component" value="Unassembled WGS sequence"/>
</dbReference>
<feature type="non-terminal residue" evidence="2">
    <location>
        <position position="226"/>
    </location>
</feature>
<dbReference type="AlphaFoldDB" id="A0A5E4R464"/>
<evidence type="ECO:0000313" key="3">
    <source>
        <dbReference type="Proteomes" id="UP000324832"/>
    </source>
</evidence>
<evidence type="ECO:0000313" key="2">
    <source>
        <dbReference type="EMBL" id="VVD04662.1"/>
    </source>
</evidence>
<keyword evidence="3" id="KW-1185">Reference proteome</keyword>
<organism evidence="2 3">
    <name type="scientific">Leptidea sinapis</name>
    <dbReference type="NCBI Taxonomy" id="189913"/>
    <lineage>
        <taxon>Eukaryota</taxon>
        <taxon>Metazoa</taxon>
        <taxon>Ecdysozoa</taxon>
        <taxon>Arthropoda</taxon>
        <taxon>Hexapoda</taxon>
        <taxon>Insecta</taxon>
        <taxon>Pterygota</taxon>
        <taxon>Neoptera</taxon>
        <taxon>Endopterygota</taxon>
        <taxon>Lepidoptera</taxon>
        <taxon>Glossata</taxon>
        <taxon>Ditrysia</taxon>
        <taxon>Papilionoidea</taxon>
        <taxon>Pieridae</taxon>
        <taxon>Dismorphiinae</taxon>
        <taxon>Leptidea</taxon>
    </lineage>
</organism>
<sequence length="226" mass="26556">MNRRKTTIRQLEDQLHQTLKELKSSRAECEQLLYEREDSEREMLNVLGKNQKMKSELVELHSEMLIIQSHRHELQTVLAGFDQSSDAFDVALKRIADLEWEPRDAHKHITILDSQKNNRNMSHTQSLFEELICNSPTMCSANSPSNSDSLSSTQKFIKKNHNFGKNLYLRKERSELLNKLNQCNSDLESCRCNYEYEIQQLHSELSNMNKTLQEITYKYDMAQNEI</sequence>
<feature type="coiled-coil region" evidence="1">
    <location>
        <begin position="1"/>
        <end position="42"/>
    </location>
</feature>